<dbReference type="InterPro" id="IPR036249">
    <property type="entry name" value="Thioredoxin-like_sf"/>
</dbReference>
<dbReference type="Proteomes" id="UP000229897">
    <property type="component" value="Chromosome"/>
</dbReference>
<accession>A0A2D2DS70</accession>
<organism evidence="1 2">
    <name type="scientific">Massilia violaceinigra</name>
    <dbReference type="NCBI Taxonomy" id="2045208"/>
    <lineage>
        <taxon>Bacteria</taxon>
        <taxon>Pseudomonadati</taxon>
        <taxon>Pseudomonadota</taxon>
        <taxon>Betaproteobacteria</taxon>
        <taxon>Burkholderiales</taxon>
        <taxon>Oxalobacteraceae</taxon>
        <taxon>Telluria group</taxon>
        <taxon>Massilia</taxon>
    </lineage>
</organism>
<keyword evidence="2" id="KW-1185">Reference proteome</keyword>
<dbReference type="CDD" id="cd02980">
    <property type="entry name" value="TRX_Fd_family"/>
    <property type="match status" value="1"/>
</dbReference>
<dbReference type="KEGG" id="mass:CR152_27475"/>
<sequence>MRTHDRHVFMCVGPRCTENGVQAQAVFEHMGREIDAHPDLCVKRTRTHCMVACRNEGPIVVVYPEGVWYRRVDEAAAGRIVAEHLIGGAEVSDLIFHRIGEGDTIVADHDIT</sequence>
<reference evidence="1" key="1">
    <citation type="submission" date="2017-10" db="EMBL/GenBank/DDBJ databases">
        <title>Massilia psychrophilum sp. nov., a novel purple-pigmented bacterium isolated from Tianshan glacier, Xinjiang Municipality, China.</title>
        <authorList>
            <person name="Wang H."/>
        </authorList>
    </citation>
    <scope>NUCLEOTIDE SEQUENCE [LARGE SCALE GENOMIC DNA]</scope>
    <source>
        <strain evidence="1">B2</strain>
    </source>
</reference>
<proteinExistence type="predicted"/>
<dbReference type="Gene3D" id="3.40.30.10">
    <property type="entry name" value="Glutaredoxin"/>
    <property type="match status" value="1"/>
</dbReference>
<dbReference type="RefSeq" id="WP_099880329.1">
    <property type="nucleotide sequence ID" value="NZ_CP024608.1"/>
</dbReference>
<name>A0A2D2DS70_9BURK</name>
<dbReference type="EMBL" id="CP024608">
    <property type="protein sequence ID" value="ATQ77825.1"/>
    <property type="molecule type" value="Genomic_DNA"/>
</dbReference>
<protein>
    <submittedName>
        <fullName evidence="1">Ferredoxin</fullName>
    </submittedName>
</protein>
<gene>
    <name evidence="1" type="ORF">CR152_27475</name>
</gene>
<dbReference type="AlphaFoldDB" id="A0A2D2DS70"/>
<evidence type="ECO:0000313" key="1">
    <source>
        <dbReference type="EMBL" id="ATQ77825.1"/>
    </source>
</evidence>
<dbReference type="OrthoDB" id="9800597at2"/>
<dbReference type="SUPFAM" id="SSF52833">
    <property type="entry name" value="Thioredoxin-like"/>
    <property type="match status" value="1"/>
</dbReference>
<evidence type="ECO:0000313" key="2">
    <source>
        <dbReference type="Proteomes" id="UP000229897"/>
    </source>
</evidence>